<sequence length="196" mass="22013">MQAKDIISFIAASLLLFSSGVHSSSGWKPIVPPPNYYVTLPTTCISDCEQKYPKRNDADVDGEIRIKHVWSNLAALRPSYEIQAVKPRNKDLLLTGQSLNLGNIYKQTDVAFLPTGKSTFSTRGPPEPDGPQDRVHPPNEFERNAKKLTPRIRRELTCTRGTVPIINISFVAWGLLYHPYKVLLELIKIEELMISA</sequence>
<feature type="signal peptide" evidence="2">
    <location>
        <begin position="1"/>
        <end position="26"/>
    </location>
</feature>
<evidence type="ECO:0000313" key="4">
    <source>
        <dbReference type="Proteomes" id="UP001359485"/>
    </source>
</evidence>
<gene>
    <name evidence="3" type="ORF">RUM44_001690</name>
</gene>
<evidence type="ECO:0000313" key="3">
    <source>
        <dbReference type="EMBL" id="KAK6621883.1"/>
    </source>
</evidence>
<reference evidence="3 4" key="1">
    <citation type="submission" date="2023-09" db="EMBL/GenBank/DDBJ databases">
        <title>Genomes of two closely related lineages of the louse Polyplax serrata with different host specificities.</title>
        <authorList>
            <person name="Martinu J."/>
            <person name="Tarabai H."/>
            <person name="Stefka J."/>
            <person name="Hypsa V."/>
        </authorList>
    </citation>
    <scope>NUCLEOTIDE SEQUENCE [LARGE SCALE GENOMIC DNA]</scope>
    <source>
        <strain evidence="3">98ZLc_SE</strain>
    </source>
</reference>
<proteinExistence type="predicted"/>
<keyword evidence="2" id="KW-0732">Signal</keyword>
<name>A0ABR1AKR8_POLSC</name>
<accession>A0ABR1AKR8</accession>
<feature type="chain" id="PRO_5047286273" evidence="2">
    <location>
        <begin position="27"/>
        <end position="196"/>
    </location>
</feature>
<evidence type="ECO:0000256" key="1">
    <source>
        <dbReference type="SAM" id="MobiDB-lite"/>
    </source>
</evidence>
<feature type="region of interest" description="Disordered" evidence="1">
    <location>
        <begin position="116"/>
        <end position="139"/>
    </location>
</feature>
<keyword evidence="4" id="KW-1185">Reference proteome</keyword>
<organism evidence="3 4">
    <name type="scientific">Polyplax serrata</name>
    <name type="common">Common mouse louse</name>
    <dbReference type="NCBI Taxonomy" id="468196"/>
    <lineage>
        <taxon>Eukaryota</taxon>
        <taxon>Metazoa</taxon>
        <taxon>Ecdysozoa</taxon>
        <taxon>Arthropoda</taxon>
        <taxon>Hexapoda</taxon>
        <taxon>Insecta</taxon>
        <taxon>Pterygota</taxon>
        <taxon>Neoptera</taxon>
        <taxon>Paraneoptera</taxon>
        <taxon>Psocodea</taxon>
        <taxon>Troctomorpha</taxon>
        <taxon>Phthiraptera</taxon>
        <taxon>Anoplura</taxon>
        <taxon>Polyplacidae</taxon>
        <taxon>Polyplax</taxon>
    </lineage>
</organism>
<dbReference type="Proteomes" id="UP001359485">
    <property type="component" value="Unassembled WGS sequence"/>
</dbReference>
<dbReference type="EMBL" id="JAWJWF010000047">
    <property type="protein sequence ID" value="KAK6621883.1"/>
    <property type="molecule type" value="Genomic_DNA"/>
</dbReference>
<comment type="caution">
    <text evidence="3">The sequence shown here is derived from an EMBL/GenBank/DDBJ whole genome shotgun (WGS) entry which is preliminary data.</text>
</comment>
<protein>
    <submittedName>
        <fullName evidence="3">Uncharacterized protein</fullName>
    </submittedName>
</protein>
<evidence type="ECO:0000256" key="2">
    <source>
        <dbReference type="SAM" id="SignalP"/>
    </source>
</evidence>